<evidence type="ECO:0000256" key="3">
    <source>
        <dbReference type="ARBA" id="ARBA00013274"/>
    </source>
</evidence>
<dbReference type="Ensembl" id="ENSCAFT00030045197.1">
    <property type="protein sequence ID" value="ENSCAFP00030039460.1"/>
    <property type="gene ID" value="ENSCAFG00030024411.1"/>
</dbReference>
<evidence type="ECO:0000256" key="13">
    <source>
        <dbReference type="ARBA" id="ARBA00047314"/>
    </source>
</evidence>
<feature type="compositionally biased region" description="Polar residues" evidence="18">
    <location>
        <begin position="1269"/>
        <end position="1283"/>
    </location>
</feature>
<dbReference type="FunFam" id="2.60.120.10:FF:000022">
    <property type="entry name" value="Patatin like phospholipase domain containing 7"/>
    <property type="match status" value="1"/>
</dbReference>
<comment type="catalytic activity">
    <reaction evidence="14">
        <text>1-hexadecanoyl-sn-glycero-3-phosphate + H2O = sn-glycerol 3-phosphate + hexadecanoate + H(+)</text>
        <dbReference type="Rhea" id="RHEA:49092"/>
        <dbReference type="ChEBI" id="CHEBI:7896"/>
        <dbReference type="ChEBI" id="CHEBI:15377"/>
        <dbReference type="ChEBI" id="CHEBI:15378"/>
        <dbReference type="ChEBI" id="CHEBI:57518"/>
        <dbReference type="ChEBI" id="CHEBI:57597"/>
    </reaction>
    <physiologicalReaction direction="left-to-right" evidence="14">
        <dbReference type="Rhea" id="RHEA:49093"/>
    </physiologicalReaction>
</comment>
<feature type="region of interest" description="Disordered" evidence="18">
    <location>
        <begin position="402"/>
        <end position="425"/>
    </location>
</feature>
<evidence type="ECO:0000256" key="5">
    <source>
        <dbReference type="ARBA" id="ARBA00022692"/>
    </source>
</evidence>
<dbReference type="InterPro" id="IPR014710">
    <property type="entry name" value="RmlC-like_jellyroll"/>
</dbReference>
<reference evidence="22" key="1">
    <citation type="submission" date="2019-03" db="EMBL/GenBank/DDBJ databases">
        <authorList>
            <person name="Warren W.C."/>
            <person name="Johnson G.S."/>
        </authorList>
    </citation>
    <scope>NUCLEOTIDE SEQUENCE [LARGE SCALE GENOMIC DNA]</scope>
    <source>
        <strain evidence="22">Basenji</strain>
    </source>
</reference>
<evidence type="ECO:0000256" key="18">
    <source>
        <dbReference type="SAM" id="MobiDB-lite"/>
    </source>
</evidence>
<evidence type="ECO:0000256" key="10">
    <source>
        <dbReference type="ARBA" id="ARBA00022989"/>
    </source>
</evidence>
<dbReference type="InterPro" id="IPR016035">
    <property type="entry name" value="Acyl_Trfase/lysoPLipase"/>
</dbReference>
<dbReference type="SUPFAM" id="SSF52151">
    <property type="entry name" value="FabD/lysophospholipase-like"/>
    <property type="match status" value="1"/>
</dbReference>
<sequence>MEAPLQTGMVLGVMIGAGVAVLVTAVLILLLVRRLRVPKTPAPEGPRYRFRKRDKVLFYGRKIMRKVSQSTSSLVDASVSTTSRPRMKKKLKMLNIAKKILRIQKEAPTLQRKEPPPAVLEADLTEGDLANSHLPSEVLYMLKNVRVLGHFEKPLFLELCRHMVFQRLSQGDYVFRPGQPDASIYVVQDGLLELCLPGPDGKECVVKEVVPGDSVNSLLSILDVITGHQHPQRTVSARAARDSTVLRLPVEAFSAVFTKYPESLVRVVQIIMVRLQRVTFLALHNYLGLTNELFSHEIQPLRLFPSPGLPSRTSPVRGSKRVVSASAAEEPRETPGRPPDPTGAPLPGPTGDPVKPTSLEAPSAPLLSRCISMPVDISGLQGGPRSDFDMAYERGRISVSLQEEASGGPQAAPARTPTQEPREQPAGACEHSYCEDELATGGCPFGPYQGRQTSSIFEAAKRELAKLMRIEDPSLLNSRVLLHHAKAGTIIARQGDQDVSLHFVLWGCLHVYQRMIDKAEDVCLFVAQPGELVGQLAVLTGEPLIFTLRAQRDCTFLRISKSDFYEIMRAQPSVVLSAAHTVAARMSPFVRQMDFAIDWTAVEAGRALYRQGDRSDCTYIVLNGRLRSVIQRGSGKKELVGEYGRGDLIGVVEALTRQPRATTVHAVRDTELAKLPEGTLGHIKRRYPQVVTRLIHLLSQKILGNLQQLQGPFPGSGLGVPPHSELTNPASNLATVAVLPVCAEVPMVAFTLELQHALQAIGPTLLLNSDIIRARLGASALDSIQEFRLSGWLAQQEDAHRIVLYQTDASLTPWTVRCLRQADCILIVGLGDQEPTLGQLEQMLENTAVRALKQLVLLHREEGPGPTRTVEWLNMRSWCSGHLHLRCPRRLFSRRSPAKLHELYEKVFSRRADRHSDFSRLARVLTGNTIALVLGGGGARGCSHIGVLKALEEAGVPVDLVGGTSIGSFIGALYAEERSASRTKQRAREWAKSMTSVMEPVLDLTYPVTSMFTGSAFNRSIHRVFQDKQIEDLWLPYFNVTTDITASAMRVHKDGSLWRYVRASMTLSGYLPPLCDPKDGHLLMDGGYINNLPADIARSMGAKTVIAIDVGSQDETDLSTYGDSLSGWWLLWKRLNPWADKIKVPDMAEIQSRLAYVSCVRQLEVVKSSSYCEYLRPPIDCFKTMDFGKFDQIYDVGYQYGKAVFGGWSRGDIIEKMLTDRRSADLNESRRADVSLRPAPAGPRVATDSPTPELRWPQTSLDLAEPLRSESSPKTPQPLTLQDPTDDSPPPHCAKSLTWSLHRCWPSPALASPTWRRLCLGSSPLQPATFPMAVPMVRHQGALGLGELGPGCVDDGWRGQASPHPLTSHCCLVAGEESDCLTEYEEDAGPDCSRDEGGSPEGASPSTASEMVRMGGPGPPLGRVTWPTQARVPVSRAGCYVWHSGPCRRRRSQFSGTGAVCPWSLPPRLRMPEDLERGPPGAGSGLSPVRVAHSSACCYSCDPPGSPLNPSPQGPHTGLPCPQGEGQHCTDTMTSHSQ</sequence>
<dbReference type="Gene3D" id="2.60.120.10">
    <property type="entry name" value="Jelly Rolls"/>
    <property type="match status" value="3"/>
</dbReference>
<feature type="region of interest" description="Disordered" evidence="18">
    <location>
        <begin position="1228"/>
        <end position="1293"/>
    </location>
</feature>
<evidence type="ECO:0000256" key="1">
    <source>
        <dbReference type="ARBA" id="ARBA00004643"/>
    </source>
</evidence>
<dbReference type="PANTHER" id="PTHR14226">
    <property type="entry name" value="NEUROPATHY TARGET ESTERASE/SWISS CHEESE D.MELANOGASTER"/>
    <property type="match status" value="1"/>
</dbReference>
<feature type="short sequence motif" description="GXSXG" evidence="17">
    <location>
        <begin position="963"/>
        <end position="967"/>
    </location>
</feature>
<dbReference type="GO" id="GO:0004622">
    <property type="term" value="F:phosphatidylcholine lysophospholipase activity"/>
    <property type="evidence" value="ECO:0007669"/>
    <property type="project" value="UniProtKB-EC"/>
</dbReference>
<dbReference type="Pfam" id="PF24179">
    <property type="entry name" value="NTE_Ploop"/>
    <property type="match status" value="1"/>
</dbReference>
<keyword evidence="12 19" id="KW-0472">Membrane</keyword>
<evidence type="ECO:0000256" key="7">
    <source>
        <dbReference type="ARBA" id="ARBA00022801"/>
    </source>
</evidence>
<keyword evidence="6" id="KW-0677">Repeat</keyword>
<evidence type="ECO:0000256" key="2">
    <source>
        <dbReference type="ARBA" id="ARBA00006636"/>
    </source>
</evidence>
<evidence type="ECO:0000256" key="9">
    <source>
        <dbReference type="ARBA" id="ARBA00022963"/>
    </source>
</evidence>
<keyword evidence="9 17" id="KW-0442">Lipid degradation</keyword>
<dbReference type="CDD" id="cd00038">
    <property type="entry name" value="CAP_ED"/>
    <property type="match status" value="3"/>
</dbReference>
<dbReference type="GO" id="GO:0016042">
    <property type="term" value="P:lipid catabolic process"/>
    <property type="evidence" value="ECO:0007669"/>
    <property type="project" value="UniProtKB-UniRule"/>
</dbReference>
<feature type="domain" description="Cyclic nucleotide-binding" evidence="20">
    <location>
        <begin position="596"/>
        <end position="701"/>
    </location>
</feature>
<evidence type="ECO:0000256" key="8">
    <source>
        <dbReference type="ARBA" id="ARBA00022824"/>
    </source>
</evidence>
<dbReference type="Proteomes" id="UP000694429">
    <property type="component" value="Chromosome 20"/>
</dbReference>
<feature type="compositionally biased region" description="Polar residues" evidence="18">
    <location>
        <begin position="1529"/>
        <end position="1538"/>
    </location>
</feature>
<comment type="catalytic activity">
    <reaction evidence="16">
        <text>1-hexadecanoyl-sn-glycero-3-phosphocholine + H2O = sn-glycerol 3-phosphocholine + hexadecanoate + H(+)</text>
        <dbReference type="Rhea" id="RHEA:40435"/>
        <dbReference type="ChEBI" id="CHEBI:7896"/>
        <dbReference type="ChEBI" id="CHEBI:15377"/>
        <dbReference type="ChEBI" id="CHEBI:15378"/>
        <dbReference type="ChEBI" id="CHEBI:16870"/>
        <dbReference type="ChEBI" id="CHEBI:72998"/>
    </reaction>
    <physiologicalReaction direction="left-to-right" evidence="16">
        <dbReference type="Rhea" id="RHEA:40436"/>
    </physiologicalReaction>
</comment>
<evidence type="ECO:0000256" key="11">
    <source>
        <dbReference type="ARBA" id="ARBA00023098"/>
    </source>
</evidence>
<dbReference type="SMART" id="SM00100">
    <property type="entry name" value="cNMP"/>
    <property type="match status" value="3"/>
</dbReference>
<dbReference type="InterPro" id="IPR001423">
    <property type="entry name" value="LysoPLipase_patatin_CS"/>
</dbReference>
<comment type="catalytic activity">
    <reaction evidence="13">
        <text>1-(9Z-octadecenoyl)-sn-glycero-3-phosphocholine + H2O = sn-glycerol 3-phosphocholine + (9Z)-octadecenoate + H(+)</text>
        <dbReference type="Rhea" id="RHEA:40807"/>
        <dbReference type="ChEBI" id="CHEBI:15377"/>
        <dbReference type="ChEBI" id="CHEBI:15378"/>
        <dbReference type="ChEBI" id="CHEBI:16870"/>
        <dbReference type="ChEBI" id="CHEBI:28610"/>
        <dbReference type="ChEBI" id="CHEBI:30823"/>
    </reaction>
    <physiologicalReaction direction="left-to-right" evidence="13">
        <dbReference type="Rhea" id="RHEA:40808"/>
    </physiologicalReaction>
</comment>
<evidence type="ECO:0000313" key="22">
    <source>
        <dbReference type="Ensembl" id="ENSCAFP00030039460.1"/>
    </source>
</evidence>
<feature type="region of interest" description="Disordered" evidence="18">
    <location>
        <begin position="1508"/>
        <end position="1538"/>
    </location>
</feature>
<dbReference type="GO" id="GO:0005789">
    <property type="term" value="C:endoplasmic reticulum membrane"/>
    <property type="evidence" value="ECO:0007669"/>
    <property type="project" value="UniProtKB-SubCell"/>
</dbReference>
<feature type="active site" description="Proton acceptor" evidence="17">
    <location>
        <position position="1085"/>
    </location>
</feature>
<feature type="region of interest" description="Disordered" evidence="18">
    <location>
        <begin position="306"/>
        <end position="361"/>
    </location>
</feature>
<dbReference type="InterPro" id="IPR018490">
    <property type="entry name" value="cNMP-bd_dom_sf"/>
</dbReference>
<feature type="transmembrane region" description="Helical" evidence="19">
    <location>
        <begin position="9"/>
        <end position="32"/>
    </location>
</feature>
<comment type="subcellular location">
    <subcellularLocation>
        <location evidence="1">Endoplasmic reticulum membrane</location>
        <topology evidence="1">Single-pass type III membrane protein</topology>
    </subcellularLocation>
</comment>
<evidence type="ECO:0000256" key="12">
    <source>
        <dbReference type="ARBA" id="ARBA00023136"/>
    </source>
</evidence>
<dbReference type="FunFam" id="2.60.120.10:FF:000010">
    <property type="entry name" value="neuropathy target esterase isoform X1"/>
    <property type="match status" value="1"/>
</dbReference>
<feature type="compositionally biased region" description="Pro residues" evidence="18">
    <location>
        <begin position="336"/>
        <end position="350"/>
    </location>
</feature>
<feature type="domain" description="Cyclic nucleotide-binding" evidence="20">
    <location>
        <begin position="147"/>
        <end position="274"/>
    </location>
</feature>
<dbReference type="SUPFAM" id="SSF51206">
    <property type="entry name" value="cAMP-binding domain-like"/>
    <property type="match status" value="3"/>
</dbReference>
<comment type="catalytic activity">
    <reaction evidence="15">
        <text>a 1-acyl-sn-glycero-3-phosphocholine + H2O = sn-glycerol 3-phosphocholine + a fatty acid + H(+)</text>
        <dbReference type="Rhea" id="RHEA:15177"/>
        <dbReference type="ChEBI" id="CHEBI:15377"/>
        <dbReference type="ChEBI" id="CHEBI:15378"/>
        <dbReference type="ChEBI" id="CHEBI:16870"/>
        <dbReference type="ChEBI" id="CHEBI:28868"/>
        <dbReference type="ChEBI" id="CHEBI:58168"/>
        <dbReference type="EC" id="3.1.1.5"/>
    </reaction>
    <physiologicalReaction direction="left-to-right" evidence="15">
        <dbReference type="Rhea" id="RHEA:15178"/>
    </physiologicalReaction>
</comment>
<dbReference type="Pfam" id="PF01734">
    <property type="entry name" value="Patatin"/>
    <property type="match status" value="1"/>
</dbReference>
<evidence type="ECO:0000256" key="15">
    <source>
        <dbReference type="ARBA" id="ARBA00048454"/>
    </source>
</evidence>
<dbReference type="FunFam" id="2.60.120.10:FF:000012">
    <property type="entry name" value="neuropathy target esterase isoform X2"/>
    <property type="match status" value="1"/>
</dbReference>
<dbReference type="GO" id="GO:0046470">
    <property type="term" value="P:phosphatidylcholine metabolic process"/>
    <property type="evidence" value="ECO:0007669"/>
    <property type="project" value="InterPro"/>
</dbReference>
<evidence type="ECO:0000259" key="21">
    <source>
        <dbReference type="PROSITE" id="PS51635"/>
    </source>
</evidence>
<reference evidence="22" key="2">
    <citation type="submission" date="2025-08" db="UniProtKB">
        <authorList>
            <consortium name="Ensembl"/>
        </authorList>
    </citation>
    <scope>IDENTIFICATION</scope>
</reference>
<keyword evidence="10 19" id="KW-1133">Transmembrane helix</keyword>
<dbReference type="PROSITE" id="PS51635">
    <property type="entry name" value="PNPLA"/>
    <property type="match status" value="1"/>
</dbReference>
<evidence type="ECO:0000256" key="16">
    <source>
        <dbReference type="ARBA" id="ARBA00048656"/>
    </source>
</evidence>
<feature type="domain" description="Cyclic nucleotide-binding" evidence="20">
    <location>
        <begin position="463"/>
        <end position="568"/>
    </location>
</feature>
<evidence type="ECO:0000256" key="6">
    <source>
        <dbReference type="ARBA" id="ARBA00022737"/>
    </source>
</evidence>
<feature type="domain" description="PNPLA" evidence="21">
    <location>
        <begin position="932"/>
        <end position="1098"/>
    </location>
</feature>
<dbReference type="InterPro" id="IPR056556">
    <property type="entry name" value="NTE1_P-loop_dom"/>
</dbReference>
<evidence type="ECO:0000313" key="23">
    <source>
        <dbReference type="Proteomes" id="UP000694429"/>
    </source>
</evidence>
<keyword evidence="5 19" id="KW-0812">Transmembrane</keyword>
<comment type="similarity">
    <text evidence="2">Belongs to the NTE family.</text>
</comment>
<dbReference type="FunFam" id="3.40.1090.10:FF:000001">
    <property type="entry name" value="neuropathy target esterase isoform X2"/>
    <property type="match status" value="1"/>
</dbReference>
<feature type="short sequence motif" description="DGA/G" evidence="17">
    <location>
        <begin position="1085"/>
        <end position="1087"/>
    </location>
</feature>
<keyword evidence="4" id="KW-0597">Phosphoprotein</keyword>
<protein>
    <recommendedName>
        <fullName evidence="3">lysophospholipase</fullName>
        <ecNumber evidence="3">3.1.1.5</ecNumber>
    </recommendedName>
</protein>
<dbReference type="Pfam" id="PF00027">
    <property type="entry name" value="cNMP_binding"/>
    <property type="match status" value="3"/>
</dbReference>
<keyword evidence="7 17" id="KW-0378">Hydrolase</keyword>
<feature type="region of interest" description="Disordered" evidence="18">
    <location>
        <begin position="1384"/>
        <end position="1415"/>
    </location>
</feature>
<feature type="short sequence motif" description="GXGXXG" evidence="17">
    <location>
        <begin position="936"/>
        <end position="941"/>
    </location>
</feature>
<dbReference type="Gene3D" id="3.40.1090.10">
    <property type="entry name" value="Cytosolic phospholipase A2 catalytic domain"/>
    <property type="match status" value="1"/>
</dbReference>
<keyword evidence="11 17" id="KW-0443">Lipid metabolism</keyword>
<evidence type="ECO:0000259" key="20">
    <source>
        <dbReference type="PROSITE" id="PS50042"/>
    </source>
</evidence>
<dbReference type="EC" id="3.1.1.5" evidence="3"/>
<dbReference type="CDD" id="cd07225">
    <property type="entry name" value="Pat_PNPLA6_PNPLA7"/>
    <property type="match status" value="1"/>
</dbReference>
<keyword evidence="8" id="KW-0256">Endoplasmic reticulum</keyword>
<organism evidence="22 23">
    <name type="scientific">Canis lupus familiaris</name>
    <name type="common">Dog</name>
    <name type="synonym">Canis familiaris</name>
    <dbReference type="NCBI Taxonomy" id="9615"/>
    <lineage>
        <taxon>Eukaryota</taxon>
        <taxon>Metazoa</taxon>
        <taxon>Chordata</taxon>
        <taxon>Craniata</taxon>
        <taxon>Vertebrata</taxon>
        <taxon>Euteleostomi</taxon>
        <taxon>Mammalia</taxon>
        <taxon>Eutheria</taxon>
        <taxon>Laurasiatheria</taxon>
        <taxon>Carnivora</taxon>
        <taxon>Caniformia</taxon>
        <taxon>Canidae</taxon>
        <taxon>Canis</taxon>
    </lineage>
</organism>
<proteinExistence type="inferred from homology"/>
<dbReference type="InterPro" id="IPR050301">
    <property type="entry name" value="NTE"/>
</dbReference>
<dbReference type="PANTHER" id="PTHR14226:SF26">
    <property type="entry name" value="PATATIN-LIKE PHOSPHOLIPASE DOMAIN-CONTAINING PROTEIN 6"/>
    <property type="match status" value="1"/>
</dbReference>
<dbReference type="InterPro" id="IPR002641">
    <property type="entry name" value="PNPLA_dom"/>
</dbReference>
<dbReference type="PROSITE" id="PS01237">
    <property type="entry name" value="UPF0028"/>
    <property type="match status" value="1"/>
</dbReference>
<evidence type="ECO:0000256" key="19">
    <source>
        <dbReference type="SAM" id="Phobius"/>
    </source>
</evidence>
<name>A0A8C0PIC9_CANLF</name>
<feature type="active site" description="Nucleophile" evidence="17">
    <location>
        <position position="965"/>
    </location>
</feature>
<accession>A0A8C0PIC9</accession>
<evidence type="ECO:0000256" key="4">
    <source>
        <dbReference type="ARBA" id="ARBA00022553"/>
    </source>
</evidence>
<dbReference type="PROSITE" id="PS50042">
    <property type="entry name" value="CNMP_BINDING_3"/>
    <property type="match status" value="3"/>
</dbReference>
<dbReference type="InterPro" id="IPR000595">
    <property type="entry name" value="cNMP-bd_dom"/>
</dbReference>
<evidence type="ECO:0000256" key="17">
    <source>
        <dbReference type="PROSITE-ProRule" id="PRU01161"/>
    </source>
</evidence>
<evidence type="ECO:0000256" key="14">
    <source>
        <dbReference type="ARBA" id="ARBA00048133"/>
    </source>
</evidence>